<dbReference type="Gene3D" id="3.40.50.300">
    <property type="entry name" value="P-loop containing nucleotide triphosphate hydrolases"/>
    <property type="match status" value="1"/>
</dbReference>
<keyword evidence="5 10" id="KW-0545">Nucleotide biosynthesis</keyword>
<evidence type="ECO:0000256" key="9">
    <source>
        <dbReference type="ARBA" id="ARBA00048743"/>
    </source>
</evidence>
<comment type="similarity">
    <text evidence="1 10">Belongs to the thymidylate kinase family.</text>
</comment>
<evidence type="ECO:0000256" key="3">
    <source>
        <dbReference type="ARBA" id="ARBA00017144"/>
    </source>
</evidence>
<comment type="catalytic activity">
    <reaction evidence="9 10">
        <text>dTMP + ATP = dTDP + ADP</text>
        <dbReference type="Rhea" id="RHEA:13517"/>
        <dbReference type="ChEBI" id="CHEBI:30616"/>
        <dbReference type="ChEBI" id="CHEBI:58369"/>
        <dbReference type="ChEBI" id="CHEBI:63528"/>
        <dbReference type="ChEBI" id="CHEBI:456216"/>
        <dbReference type="EC" id="2.7.4.9"/>
    </reaction>
</comment>
<evidence type="ECO:0000256" key="7">
    <source>
        <dbReference type="ARBA" id="ARBA00022777"/>
    </source>
</evidence>
<reference evidence="13" key="1">
    <citation type="journal article" date="2019" name="Int. J. Syst. Evol. Microbiol.">
        <title>The Global Catalogue of Microorganisms (GCM) 10K type strain sequencing project: providing services to taxonomists for standard genome sequencing and annotation.</title>
        <authorList>
            <consortium name="The Broad Institute Genomics Platform"/>
            <consortium name="The Broad Institute Genome Sequencing Center for Infectious Disease"/>
            <person name="Wu L."/>
            <person name="Ma J."/>
        </authorList>
    </citation>
    <scope>NUCLEOTIDE SEQUENCE [LARGE SCALE GENOMIC DNA]</scope>
    <source>
        <strain evidence="13">JCM 1407</strain>
    </source>
</reference>
<keyword evidence="7 10" id="KW-0418">Kinase</keyword>
<keyword evidence="4 10" id="KW-0808">Transferase</keyword>
<comment type="function">
    <text evidence="10">Phosphorylation of dTMP to form dTDP in both de novo and salvage pathways of dTTP synthesis.</text>
</comment>
<sequence>MNEKSNKGKLIVIEGTDGSGKATQSKRLYEKLLARNEKIKKIEFPNYESKSSELIKMYLSGEFGNDPESVNAYAASTFYAVDRFASYKKEWEEFYNDGGIVLADRYTTSNIIHQAVKIEEKEEREKFLKWLWDLEFEKMGLPVPDSVIFLDMPPKYSENLMSSRKNKFTGEKEKDIHEKNLEYIEKSYNNAKDVAKKYDWHIINCIKDNRVKDIEEINKEILDLL</sequence>
<dbReference type="SUPFAM" id="SSF52540">
    <property type="entry name" value="P-loop containing nucleoside triphosphate hydrolases"/>
    <property type="match status" value="1"/>
</dbReference>
<evidence type="ECO:0000256" key="1">
    <source>
        <dbReference type="ARBA" id="ARBA00009776"/>
    </source>
</evidence>
<protein>
    <recommendedName>
        <fullName evidence="3 10">Thymidylate kinase</fullName>
        <ecNumber evidence="2 10">2.7.4.9</ecNumber>
    </recommendedName>
    <alternativeName>
        <fullName evidence="10">dTMP kinase</fullName>
    </alternativeName>
</protein>
<accession>A0ABP3UWN0</accession>
<evidence type="ECO:0000313" key="13">
    <source>
        <dbReference type="Proteomes" id="UP001501510"/>
    </source>
</evidence>
<dbReference type="InterPro" id="IPR018094">
    <property type="entry name" value="Thymidylate_kinase"/>
</dbReference>
<evidence type="ECO:0000313" key="12">
    <source>
        <dbReference type="EMBL" id="GAA0743901.1"/>
    </source>
</evidence>
<keyword evidence="8 10" id="KW-0067">ATP-binding</keyword>
<dbReference type="Pfam" id="PF02223">
    <property type="entry name" value="Thymidylate_kin"/>
    <property type="match status" value="1"/>
</dbReference>
<evidence type="ECO:0000259" key="11">
    <source>
        <dbReference type="Pfam" id="PF02223"/>
    </source>
</evidence>
<dbReference type="PANTHER" id="PTHR10344">
    <property type="entry name" value="THYMIDYLATE KINASE"/>
    <property type="match status" value="1"/>
</dbReference>
<feature type="domain" description="Thymidylate kinase-like" evidence="11">
    <location>
        <begin position="13"/>
        <end position="205"/>
    </location>
</feature>
<dbReference type="Proteomes" id="UP001501510">
    <property type="component" value="Unassembled WGS sequence"/>
</dbReference>
<dbReference type="EC" id="2.7.4.9" evidence="2 10"/>
<dbReference type="InterPro" id="IPR039430">
    <property type="entry name" value="Thymidylate_kin-like_dom"/>
</dbReference>
<comment type="caution">
    <text evidence="12">The sequence shown here is derived from an EMBL/GenBank/DDBJ whole genome shotgun (WGS) entry which is preliminary data.</text>
</comment>
<gene>
    <name evidence="10" type="primary">tmk</name>
    <name evidence="12" type="ORF">GCM10008906_28110</name>
</gene>
<comment type="caution">
    <text evidence="10">Lacks conserved residue(s) required for the propagation of feature annotation.</text>
</comment>
<evidence type="ECO:0000256" key="5">
    <source>
        <dbReference type="ARBA" id="ARBA00022727"/>
    </source>
</evidence>
<dbReference type="HAMAP" id="MF_00165">
    <property type="entry name" value="Thymidylate_kinase"/>
    <property type="match status" value="1"/>
</dbReference>
<dbReference type="EMBL" id="BAAACG010000013">
    <property type="protein sequence ID" value="GAA0743901.1"/>
    <property type="molecule type" value="Genomic_DNA"/>
</dbReference>
<dbReference type="PANTHER" id="PTHR10344:SF4">
    <property type="entry name" value="UMP-CMP KINASE 2, MITOCHONDRIAL"/>
    <property type="match status" value="1"/>
</dbReference>
<name>A0ABP3UWN0_9CLOT</name>
<evidence type="ECO:0000256" key="4">
    <source>
        <dbReference type="ARBA" id="ARBA00022679"/>
    </source>
</evidence>
<keyword evidence="13" id="KW-1185">Reference proteome</keyword>
<evidence type="ECO:0000256" key="10">
    <source>
        <dbReference type="HAMAP-Rule" id="MF_00165"/>
    </source>
</evidence>
<evidence type="ECO:0000256" key="8">
    <source>
        <dbReference type="ARBA" id="ARBA00022840"/>
    </source>
</evidence>
<keyword evidence="6 10" id="KW-0547">Nucleotide-binding</keyword>
<dbReference type="RefSeq" id="WP_343762471.1">
    <property type="nucleotide sequence ID" value="NZ_BAAACG010000013.1"/>
</dbReference>
<evidence type="ECO:0000256" key="2">
    <source>
        <dbReference type="ARBA" id="ARBA00012980"/>
    </source>
</evidence>
<dbReference type="InterPro" id="IPR027417">
    <property type="entry name" value="P-loop_NTPase"/>
</dbReference>
<proteinExistence type="inferred from homology"/>
<organism evidence="12 13">
    <name type="scientific">Clostridium oceanicum</name>
    <dbReference type="NCBI Taxonomy" id="1543"/>
    <lineage>
        <taxon>Bacteria</taxon>
        <taxon>Bacillati</taxon>
        <taxon>Bacillota</taxon>
        <taxon>Clostridia</taxon>
        <taxon>Eubacteriales</taxon>
        <taxon>Clostridiaceae</taxon>
        <taxon>Clostridium</taxon>
    </lineage>
</organism>
<dbReference type="GO" id="GO:0016301">
    <property type="term" value="F:kinase activity"/>
    <property type="evidence" value="ECO:0007669"/>
    <property type="project" value="UniProtKB-KW"/>
</dbReference>
<evidence type="ECO:0000256" key="6">
    <source>
        <dbReference type="ARBA" id="ARBA00022741"/>
    </source>
</evidence>